<accession>A0A916JEJ3</accession>
<dbReference type="RefSeq" id="WP_215240177.1">
    <property type="nucleotide sequence ID" value="NZ_CAJRAF010000002.1"/>
</dbReference>
<comment type="caution">
    <text evidence="1">The sequence shown here is derived from an EMBL/GenBank/DDBJ whole genome shotgun (WGS) entry which is preliminary data.</text>
</comment>
<keyword evidence="2" id="KW-1185">Reference proteome</keyword>
<gene>
    <name evidence="1" type="ORF">DYBT9275_03723</name>
</gene>
<reference evidence="1" key="1">
    <citation type="submission" date="2021-04" db="EMBL/GenBank/DDBJ databases">
        <authorList>
            <person name="Rodrigo-Torres L."/>
            <person name="Arahal R. D."/>
            <person name="Lucena T."/>
        </authorList>
    </citation>
    <scope>NUCLEOTIDE SEQUENCE</scope>
    <source>
        <strain evidence="1">CECT 9275</strain>
    </source>
</reference>
<evidence type="ECO:0000313" key="1">
    <source>
        <dbReference type="EMBL" id="CAG5006082.1"/>
    </source>
</evidence>
<organism evidence="1 2">
    <name type="scientific">Dyadobacter helix</name>
    <dbReference type="NCBI Taxonomy" id="2822344"/>
    <lineage>
        <taxon>Bacteria</taxon>
        <taxon>Pseudomonadati</taxon>
        <taxon>Bacteroidota</taxon>
        <taxon>Cytophagia</taxon>
        <taxon>Cytophagales</taxon>
        <taxon>Spirosomataceae</taxon>
        <taxon>Dyadobacter</taxon>
    </lineage>
</organism>
<dbReference type="AlphaFoldDB" id="A0A916JEJ3"/>
<evidence type="ECO:0008006" key="3">
    <source>
        <dbReference type="Google" id="ProtNLM"/>
    </source>
</evidence>
<sequence>MSFSANDLNIQLRNLYFDRLPDLYKTIRTYASDEQLGDMHGPFLMDVQPEYLNARKKIMFVGMETHGWRKCDLNEDLPVFYEKLIQCHQEFMAQEKPINSPFWWFMRDLNAVYQESDLRKTVLWTNLSKIDVGKNRPVGDLYDNTMAGFIDLLLAEVDILKPEIVVIMTSSPNYQWHLNQNLGLTSGEALREELIPKLLYKWTSQKLPENTFQICHPNSLRFRKGGFKQNAETIIRNISEHTL</sequence>
<name>A0A916JEJ3_9BACT</name>
<protein>
    <recommendedName>
        <fullName evidence="3">Uracil-DNA glycosylase</fullName>
    </recommendedName>
</protein>
<proteinExistence type="predicted"/>
<dbReference type="EMBL" id="CAJRAF010000002">
    <property type="protein sequence ID" value="CAG5006082.1"/>
    <property type="molecule type" value="Genomic_DNA"/>
</dbReference>
<evidence type="ECO:0000313" key="2">
    <source>
        <dbReference type="Proteomes" id="UP000680038"/>
    </source>
</evidence>
<dbReference type="Proteomes" id="UP000680038">
    <property type="component" value="Unassembled WGS sequence"/>
</dbReference>